<keyword evidence="2" id="KW-1185">Reference proteome</keyword>
<dbReference type="EMBL" id="VSRR010128940">
    <property type="protein sequence ID" value="MPD01882.1"/>
    <property type="molecule type" value="Genomic_DNA"/>
</dbReference>
<dbReference type="AlphaFoldDB" id="A0A5B7JV58"/>
<name>A0A5B7JV58_PORTR</name>
<reference evidence="1 2" key="1">
    <citation type="submission" date="2019-05" db="EMBL/GenBank/DDBJ databases">
        <title>Another draft genome of Portunus trituberculatus and its Hox gene families provides insights of decapod evolution.</title>
        <authorList>
            <person name="Jeong J.-H."/>
            <person name="Song I."/>
            <person name="Kim S."/>
            <person name="Choi T."/>
            <person name="Kim D."/>
            <person name="Ryu S."/>
            <person name="Kim W."/>
        </authorList>
    </citation>
    <scope>NUCLEOTIDE SEQUENCE [LARGE SCALE GENOMIC DNA]</scope>
    <source>
        <tissue evidence="1">Muscle</tissue>
    </source>
</reference>
<proteinExistence type="predicted"/>
<sequence length="91" mass="9900">MLWRHRLSVTTNVTFSATDNTASLCKLPHRALALCVSLACLLASPSRHHCPSHSHSYSFPTNLSLPHSLQALASHVTSSSFTVPYYGVPDP</sequence>
<dbReference type="Proteomes" id="UP000324222">
    <property type="component" value="Unassembled WGS sequence"/>
</dbReference>
<organism evidence="1 2">
    <name type="scientific">Portunus trituberculatus</name>
    <name type="common">Swimming crab</name>
    <name type="synonym">Neptunus trituberculatus</name>
    <dbReference type="NCBI Taxonomy" id="210409"/>
    <lineage>
        <taxon>Eukaryota</taxon>
        <taxon>Metazoa</taxon>
        <taxon>Ecdysozoa</taxon>
        <taxon>Arthropoda</taxon>
        <taxon>Crustacea</taxon>
        <taxon>Multicrustacea</taxon>
        <taxon>Malacostraca</taxon>
        <taxon>Eumalacostraca</taxon>
        <taxon>Eucarida</taxon>
        <taxon>Decapoda</taxon>
        <taxon>Pleocyemata</taxon>
        <taxon>Brachyura</taxon>
        <taxon>Eubrachyura</taxon>
        <taxon>Portunoidea</taxon>
        <taxon>Portunidae</taxon>
        <taxon>Portuninae</taxon>
        <taxon>Portunus</taxon>
    </lineage>
</organism>
<gene>
    <name evidence="1" type="ORF">E2C01_097430</name>
</gene>
<accession>A0A5B7JV58</accession>
<protein>
    <submittedName>
        <fullName evidence="1">Uncharacterized protein</fullName>
    </submittedName>
</protein>
<evidence type="ECO:0000313" key="2">
    <source>
        <dbReference type="Proteomes" id="UP000324222"/>
    </source>
</evidence>
<comment type="caution">
    <text evidence="1">The sequence shown here is derived from an EMBL/GenBank/DDBJ whole genome shotgun (WGS) entry which is preliminary data.</text>
</comment>
<evidence type="ECO:0000313" key="1">
    <source>
        <dbReference type="EMBL" id="MPD01882.1"/>
    </source>
</evidence>